<dbReference type="PROSITE" id="PS00107">
    <property type="entry name" value="PROTEIN_KINASE_ATP"/>
    <property type="match status" value="1"/>
</dbReference>
<dbReference type="AlphaFoldDB" id="A0E8Y3"/>
<evidence type="ECO:0000256" key="6">
    <source>
        <dbReference type="PROSITE-ProRule" id="PRU10141"/>
    </source>
</evidence>
<feature type="compositionally biased region" description="Polar residues" evidence="7">
    <location>
        <begin position="555"/>
        <end position="566"/>
    </location>
</feature>
<evidence type="ECO:0000256" key="1">
    <source>
        <dbReference type="ARBA" id="ARBA00022527"/>
    </source>
</evidence>
<dbReference type="STRING" id="5888.A0E8Y3"/>
<sequence length="666" mass="76253">MGSQREGFEQLEGGGEDAKRSLIKWNRNFCVLLTILLIQIILQLTRMNESDKENKNGIRLNNRRIIGNYQLIKTLGEGTFGKVKLAVHLKSQEKVAIKILEKERIVEVADVERVSREIHILKLIRHKHVIQLYEIIETPKHIFIVMEFANGGELFEYIVKHQRLQEIEACKFYQQLISGIEYLHKLCIVHRDLKPENLLLDFNNSIKIVDFGLGNTYKKGELLKTACGSPCYAAPEMIAGQKYDCLMVDIWSSGVILFASICGYLPFEDQNTSALYKKILNGEYQIPKFVSNEGANFIKAVLTTDPKKRITVEQMKAHPWFNLYQSQSKISPGIIVGYNRMPIDDSVVDSLSQQGYDKEYIIKCLDANKHNDVTTAYYLALKRNLINGIQSKADINSSVFEESLLEPKQRPKKPPISNIVATSIFKQNRSGSVQQNGQTNNNSQNRGKSVPQAISDDQTQMLVNYAHKMKYQPINPQQKFAIPTDVTQIISLQSVDDTLERPKSISYHIPKKTPTNHQSSEHNKSKTGVQRDSVSPQSKSKQKKSLQSKQVNSSFEYVSANNYSTKQTEERKKSNSKHTTKDLFDLTNYQKKLMIDCNQKPTSQLWQLQNNFRQNSRLYEIPTSTKTSNSVNKRSKVIKQENNNKSTNQKSTLNNSFNFDKKSYYN</sequence>
<evidence type="ECO:0000256" key="4">
    <source>
        <dbReference type="ARBA" id="ARBA00022777"/>
    </source>
</evidence>
<reference evidence="10 11" key="1">
    <citation type="journal article" date="2006" name="Nature">
        <title>Global trends of whole-genome duplications revealed by the ciliate Paramecium tetraurelia.</title>
        <authorList>
            <consortium name="Genoscope"/>
            <person name="Aury J.-M."/>
            <person name="Jaillon O."/>
            <person name="Duret L."/>
            <person name="Noel B."/>
            <person name="Jubin C."/>
            <person name="Porcel B.M."/>
            <person name="Segurens B."/>
            <person name="Daubin V."/>
            <person name="Anthouard V."/>
            <person name="Aiach N."/>
            <person name="Arnaiz O."/>
            <person name="Billaut A."/>
            <person name="Beisson J."/>
            <person name="Blanc I."/>
            <person name="Bouhouche K."/>
            <person name="Camara F."/>
            <person name="Duharcourt S."/>
            <person name="Guigo R."/>
            <person name="Gogendeau D."/>
            <person name="Katinka M."/>
            <person name="Keller A.-M."/>
            <person name="Kissmehl R."/>
            <person name="Klotz C."/>
            <person name="Koll F."/>
            <person name="Le Moue A."/>
            <person name="Lepere C."/>
            <person name="Malinsky S."/>
            <person name="Nowacki M."/>
            <person name="Nowak J.K."/>
            <person name="Plattner H."/>
            <person name="Poulain J."/>
            <person name="Ruiz F."/>
            <person name="Serrano V."/>
            <person name="Zagulski M."/>
            <person name="Dessen P."/>
            <person name="Betermier M."/>
            <person name="Weissenbach J."/>
            <person name="Scarpelli C."/>
            <person name="Schachter V."/>
            <person name="Sperling L."/>
            <person name="Meyer E."/>
            <person name="Cohen J."/>
            <person name="Wincker P."/>
        </authorList>
    </citation>
    <scope>NUCLEOTIDE SEQUENCE [LARGE SCALE GENOMIC DNA]</scope>
    <source>
        <strain evidence="10 11">Stock d4-2</strain>
    </source>
</reference>
<dbReference type="CDD" id="cd14003">
    <property type="entry name" value="STKc_AMPK-like"/>
    <property type="match status" value="1"/>
</dbReference>
<evidence type="ECO:0000259" key="8">
    <source>
        <dbReference type="PROSITE" id="PS50011"/>
    </source>
</evidence>
<evidence type="ECO:0000256" key="2">
    <source>
        <dbReference type="ARBA" id="ARBA00022679"/>
    </source>
</evidence>
<dbReference type="PANTHER" id="PTHR24346">
    <property type="entry name" value="MAP/MICROTUBULE AFFINITY-REGULATING KINASE"/>
    <property type="match status" value="1"/>
</dbReference>
<dbReference type="GeneID" id="5044932"/>
<dbReference type="GO" id="GO:0005524">
    <property type="term" value="F:ATP binding"/>
    <property type="evidence" value="ECO:0007669"/>
    <property type="project" value="UniProtKB-UniRule"/>
</dbReference>
<protein>
    <recommendedName>
        <fullName evidence="12">Protein kinase domain-containing protein</fullName>
    </recommendedName>
</protein>
<evidence type="ECO:0008006" key="12">
    <source>
        <dbReference type="Google" id="ProtNLM"/>
    </source>
</evidence>
<feature type="compositionally biased region" description="Low complexity" evidence="7">
    <location>
        <begin position="430"/>
        <end position="447"/>
    </location>
</feature>
<dbReference type="PROSITE" id="PS50030">
    <property type="entry name" value="UBA"/>
    <property type="match status" value="1"/>
</dbReference>
<organism evidence="10 11">
    <name type="scientific">Paramecium tetraurelia</name>
    <dbReference type="NCBI Taxonomy" id="5888"/>
    <lineage>
        <taxon>Eukaryota</taxon>
        <taxon>Sar</taxon>
        <taxon>Alveolata</taxon>
        <taxon>Ciliophora</taxon>
        <taxon>Intramacronucleata</taxon>
        <taxon>Oligohymenophorea</taxon>
        <taxon>Peniculida</taxon>
        <taxon>Parameciidae</taxon>
        <taxon>Paramecium</taxon>
    </lineage>
</organism>
<evidence type="ECO:0000256" key="3">
    <source>
        <dbReference type="ARBA" id="ARBA00022741"/>
    </source>
</evidence>
<dbReference type="FunFam" id="3.30.200.20:FF:000003">
    <property type="entry name" value="Non-specific serine/threonine protein kinase"/>
    <property type="match status" value="1"/>
</dbReference>
<dbReference type="Pfam" id="PF00069">
    <property type="entry name" value="Pkinase"/>
    <property type="match status" value="1"/>
</dbReference>
<evidence type="ECO:0000256" key="5">
    <source>
        <dbReference type="ARBA" id="ARBA00022840"/>
    </source>
</evidence>
<dbReference type="InterPro" id="IPR017441">
    <property type="entry name" value="Protein_kinase_ATP_BS"/>
</dbReference>
<dbReference type="InterPro" id="IPR000719">
    <property type="entry name" value="Prot_kinase_dom"/>
</dbReference>
<keyword evidence="11" id="KW-1185">Reference proteome</keyword>
<evidence type="ECO:0000259" key="9">
    <source>
        <dbReference type="PROSITE" id="PS50030"/>
    </source>
</evidence>
<dbReference type="PROSITE" id="PS50011">
    <property type="entry name" value="PROTEIN_KINASE_DOM"/>
    <property type="match status" value="1"/>
</dbReference>
<feature type="binding site" evidence="6">
    <location>
        <position position="98"/>
    </location>
    <ligand>
        <name>ATP</name>
        <dbReference type="ChEBI" id="CHEBI:30616"/>
    </ligand>
</feature>
<keyword evidence="5 6" id="KW-0067">ATP-binding</keyword>
<dbReference type="InterPro" id="IPR011009">
    <property type="entry name" value="Kinase-like_dom_sf"/>
</dbReference>
<dbReference type="FunCoup" id="A0E8Y3">
    <property type="interactions" value="11"/>
</dbReference>
<proteinExistence type="predicted"/>
<dbReference type="SMART" id="SM00220">
    <property type="entry name" value="S_TKc"/>
    <property type="match status" value="1"/>
</dbReference>
<dbReference type="GO" id="GO:0005737">
    <property type="term" value="C:cytoplasm"/>
    <property type="evidence" value="ECO:0000318"/>
    <property type="project" value="GO_Central"/>
</dbReference>
<dbReference type="InParanoid" id="A0E8Y3"/>
<name>A0E8Y3_PARTE</name>
<dbReference type="PANTHER" id="PTHR24346:SF82">
    <property type="entry name" value="KP78A-RELATED"/>
    <property type="match status" value="1"/>
</dbReference>
<evidence type="ECO:0000313" key="11">
    <source>
        <dbReference type="Proteomes" id="UP000000600"/>
    </source>
</evidence>
<dbReference type="HOGENOM" id="CLU_000288_59_9_1"/>
<evidence type="ECO:0000313" key="10">
    <source>
        <dbReference type="EMBL" id="CAK91750.1"/>
    </source>
</evidence>
<dbReference type="InterPro" id="IPR015940">
    <property type="entry name" value="UBA"/>
</dbReference>
<dbReference type="InterPro" id="IPR008271">
    <property type="entry name" value="Ser/Thr_kinase_AS"/>
</dbReference>
<feature type="region of interest" description="Disordered" evidence="7">
    <location>
        <begin position="506"/>
        <end position="580"/>
    </location>
</feature>
<feature type="compositionally biased region" description="Basic and acidic residues" evidence="7">
    <location>
        <begin position="567"/>
        <end position="580"/>
    </location>
</feature>
<dbReference type="Gene3D" id="1.10.510.10">
    <property type="entry name" value="Transferase(Phosphotransferase) domain 1"/>
    <property type="match status" value="1"/>
</dbReference>
<dbReference type="EMBL" id="CT868664">
    <property type="protein sequence ID" value="CAK91750.1"/>
    <property type="molecule type" value="Genomic_DNA"/>
</dbReference>
<dbReference type="GO" id="GO:0035556">
    <property type="term" value="P:intracellular signal transduction"/>
    <property type="evidence" value="ECO:0000318"/>
    <property type="project" value="GO_Central"/>
</dbReference>
<feature type="domain" description="UBA" evidence="9">
    <location>
        <begin position="342"/>
        <end position="382"/>
    </location>
</feature>
<dbReference type="CDD" id="cd14335">
    <property type="entry name" value="UBA_SnRK1_plant"/>
    <property type="match status" value="1"/>
</dbReference>
<dbReference type="Proteomes" id="UP000000600">
    <property type="component" value="Unassembled WGS sequence"/>
</dbReference>
<keyword evidence="1" id="KW-0723">Serine/threonine-protein kinase</keyword>
<dbReference type="OMA" id="WISAGHY"/>
<feature type="domain" description="Protein kinase" evidence="8">
    <location>
        <begin position="69"/>
        <end position="321"/>
    </location>
</feature>
<dbReference type="GO" id="GO:0004674">
    <property type="term" value="F:protein serine/threonine kinase activity"/>
    <property type="evidence" value="ECO:0000318"/>
    <property type="project" value="GO_Central"/>
</dbReference>
<dbReference type="FunFam" id="1.10.510.10:FF:000740">
    <property type="entry name" value="SNF1-related protein kinase, putative"/>
    <property type="match status" value="1"/>
</dbReference>
<accession>A0E8Y3</accession>
<gene>
    <name evidence="10" type="ORF">GSPATT00024481001</name>
</gene>
<feature type="compositionally biased region" description="Polar residues" evidence="7">
    <location>
        <begin position="640"/>
        <end position="658"/>
    </location>
</feature>
<dbReference type="eggNOG" id="KOG0583">
    <property type="taxonomic scope" value="Eukaryota"/>
</dbReference>
<keyword evidence="2" id="KW-0808">Transferase</keyword>
<dbReference type="RefSeq" id="XP_001459147.1">
    <property type="nucleotide sequence ID" value="XM_001459110.1"/>
</dbReference>
<dbReference type="OrthoDB" id="193931at2759"/>
<feature type="region of interest" description="Disordered" evidence="7">
    <location>
        <begin position="623"/>
        <end position="666"/>
    </location>
</feature>
<evidence type="ECO:0000256" key="7">
    <source>
        <dbReference type="SAM" id="MobiDB-lite"/>
    </source>
</evidence>
<dbReference type="SUPFAM" id="SSF56112">
    <property type="entry name" value="Protein kinase-like (PK-like)"/>
    <property type="match status" value="1"/>
</dbReference>
<feature type="compositionally biased region" description="Polar residues" evidence="7">
    <location>
        <begin position="623"/>
        <end position="632"/>
    </location>
</feature>
<feature type="region of interest" description="Disordered" evidence="7">
    <location>
        <begin position="429"/>
        <end position="451"/>
    </location>
</feature>
<dbReference type="KEGG" id="ptm:GSPATT00024481001"/>
<keyword evidence="4" id="KW-0418">Kinase</keyword>
<dbReference type="PROSITE" id="PS00108">
    <property type="entry name" value="PROTEIN_KINASE_ST"/>
    <property type="match status" value="1"/>
</dbReference>
<keyword evidence="3 6" id="KW-0547">Nucleotide-binding</keyword>